<protein>
    <recommendedName>
        <fullName evidence="7">Efficient mitochondria targeting-associated protein 19</fullName>
    </recommendedName>
</protein>
<proteinExistence type="inferred from homology"/>
<feature type="transmembrane region" description="Helical" evidence="7">
    <location>
        <begin position="105"/>
        <end position="128"/>
    </location>
</feature>
<evidence type="ECO:0000256" key="4">
    <source>
        <dbReference type="ARBA" id="ARBA00022824"/>
    </source>
</evidence>
<dbReference type="GO" id="GO:0005789">
    <property type="term" value="C:endoplasmic reticulum membrane"/>
    <property type="evidence" value="ECO:0007669"/>
    <property type="project" value="UniProtKB-SubCell"/>
</dbReference>
<gene>
    <name evidence="9" type="ORF">BDW47DRAFT_42037</name>
</gene>
<keyword evidence="4 7" id="KW-0256">Endoplasmic reticulum</keyword>
<sequence>MAQTTMAPASSIWSRKRDLVYFLFFVIHVPVIFLVDAAPLLPSFLQTDLSHQLRAFYIDTYHDKFFEDPAPAWFSAFIFMEMVYHTPLSLWAIPALLRDNPLVPVHLLVFGVQSFVTSVACLVEVWGWTDRSTDQKTNITFLYAPYVALGKLIVYPTDPPRAPTPSPEEFPHLEMM</sequence>
<evidence type="ECO:0000256" key="1">
    <source>
        <dbReference type="ARBA" id="ARBA00004477"/>
    </source>
</evidence>
<dbReference type="EMBL" id="KZ559119">
    <property type="protein sequence ID" value="PLB41840.1"/>
    <property type="molecule type" value="Genomic_DNA"/>
</dbReference>
<evidence type="ECO:0000259" key="8">
    <source>
        <dbReference type="PROSITE" id="PS51751"/>
    </source>
</evidence>
<dbReference type="OrthoDB" id="433124at2759"/>
<dbReference type="PROSITE" id="PS51751">
    <property type="entry name" value="EXPERA"/>
    <property type="match status" value="1"/>
</dbReference>
<dbReference type="Pfam" id="PF05241">
    <property type="entry name" value="EBP"/>
    <property type="match status" value="1"/>
</dbReference>
<evidence type="ECO:0000256" key="7">
    <source>
        <dbReference type="PIRNR" id="PIRNR031032"/>
    </source>
</evidence>
<dbReference type="PANTHER" id="PTHR31204:SF1">
    <property type="entry name" value="SIGMA INTRACELLULAR RECEPTOR 2"/>
    <property type="match status" value="1"/>
</dbReference>
<feature type="domain" description="EXPERA" evidence="8">
    <location>
        <begin position="17"/>
        <end position="154"/>
    </location>
</feature>
<feature type="transmembrane region" description="Helical" evidence="7">
    <location>
        <begin position="20"/>
        <end position="41"/>
    </location>
</feature>
<dbReference type="RefSeq" id="XP_024675852.1">
    <property type="nucleotide sequence ID" value="XM_024818986.1"/>
</dbReference>
<evidence type="ECO:0000256" key="2">
    <source>
        <dbReference type="ARBA" id="ARBA00009096"/>
    </source>
</evidence>
<keyword evidence="6 7" id="KW-0472">Membrane</keyword>
<accession>A0A2I2FMI2</accession>
<evidence type="ECO:0000256" key="3">
    <source>
        <dbReference type="ARBA" id="ARBA00022692"/>
    </source>
</evidence>
<keyword evidence="10" id="KW-1185">Reference proteome</keyword>
<dbReference type="PANTHER" id="PTHR31204">
    <property type="entry name" value="SIGMA INTRACELLULAR RECEPTOR 2"/>
    <property type="match status" value="1"/>
</dbReference>
<organism evidence="9 10">
    <name type="scientific">Aspergillus candidus</name>
    <dbReference type="NCBI Taxonomy" id="41067"/>
    <lineage>
        <taxon>Eukaryota</taxon>
        <taxon>Fungi</taxon>
        <taxon>Dikarya</taxon>
        <taxon>Ascomycota</taxon>
        <taxon>Pezizomycotina</taxon>
        <taxon>Eurotiomycetes</taxon>
        <taxon>Eurotiomycetidae</taxon>
        <taxon>Eurotiales</taxon>
        <taxon>Aspergillaceae</taxon>
        <taxon>Aspergillus</taxon>
        <taxon>Aspergillus subgen. Circumdati</taxon>
    </lineage>
</organism>
<dbReference type="InterPro" id="IPR033118">
    <property type="entry name" value="EXPERA"/>
</dbReference>
<dbReference type="Proteomes" id="UP000234585">
    <property type="component" value="Unassembled WGS sequence"/>
</dbReference>
<reference evidence="9 10" key="1">
    <citation type="submission" date="2017-12" db="EMBL/GenBank/DDBJ databases">
        <authorList>
            <consortium name="DOE Joint Genome Institute"/>
            <person name="Haridas S."/>
            <person name="Kjaerbolling I."/>
            <person name="Vesth T.C."/>
            <person name="Frisvad J.C."/>
            <person name="Nybo J.L."/>
            <person name="Theobald S."/>
            <person name="Kuo A."/>
            <person name="Bowyer P."/>
            <person name="Matsuda Y."/>
            <person name="Mondo S."/>
            <person name="Lyhne E.K."/>
            <person name="Kogle M.E."/>
            <person name="Clum A."/>
            <person name="Lipzen A."/>
            <person name="Salamov A."/>
            <person name="Ngan C.Y."/>
            <person name="Daum C."/>
            <person name="Chiniquy J."/>
            <person name="Barry K."/>
            <person name="LaButti K."/>
            <person name="Simmons B.A."/>
            <person name="Magnuson J.K."/>
            <person name="Mortensen U.H."/>
            <person name="Larsen T.O."/>
            <person name="Grigoriev I.V."/>
            <person name="Baker S.E."/>
            <person name="Andersen M.R."/>
            <person name="Nordberg H.P."/>
            <person name="Cantor M.N."/>
            <person name="Hua S.X."/>
        </authorList>
    </citation>
    <scope>NUCLEOTIDE SEQUENCE [LARGE SCALE GENOMIC DNA]</scope>
    <source>
        <strain evidence="9 10">CBS 102.13</strain>
    </source>
</reference>
<evidence type="ECO:0000256" key="5">
    <source>
        <dbReference type="ARBA" id="ARBA00022989"/>
    </source>
</evidence>
<dbReference type="PIRSF" id="PIRSF031032">
    <property type="entry name" value="TMP_97_prd"/>
    <property type="match status" value="1"/>
</dbReference>
<comment type="similarity">
    <text evidence="2">Belongs to the TMEM97/sigma-2 receptor family.</text>
</comment>
<evidence type="ECO:0000256" key="6">
    <source>
        <dbReference type="ARBA" id="ARBA00023136"/>
    </source>
</evidence>
<evidence type="ECO:0000313" key="9">
    <source>
        <dbReference type="EMBL" id="PLB41840.1"/>
    </source>
</evidence>
<dbReference type="STRING" id="41067.A0A2I2FMI2"/>
<feature type="transmembrane region" description="Helical" evidence="7">
    <location>
        <begin position="72"/>
        <end position="93"/>
    </location>
</feature>
<dbReference type="GeneID" id="36526146"/>
<dbReference type="InterPro" id="IPR051987">
    <property type="entry name" value="Sigma-2_receptor-like"/>
</dbReference>
<comment type="subcellular location">
    <subcellularLocation>
        <location evidence="1">Endoplasmic reticulum membrane</location>
        <topology evidence="1">Multi-pass membrane protein</topology>
    </subcellularLocation>
</comment>
<name>A0A2I2FMI2_ASPCN</name>
<keyword evidence="3 7" id="KW-0812">Transmembrane</keyword>
<dbReference type="InterPro" id="IPR016964">
    <property type="entry name" value="Sigma2_recept"/>
</dbReference>
<evidence type="ECO:0000313" key="10">
    <source>
        <dbReference type="Proteomes" id="UP000234585"/>
    </source>
</evidence>
<dbReference type="AlphaFoldDB" id="A0A2I2FMI2"/>
<keyword evidence="5 7" id="KW-1133">Transmembrane helix</keyword>